<keyword evidence="6" id="KW-1185">Reference proteome</keyword>
<dbReference type="PANTHER" id="PTHR18875">
    <property type="entry name" value="SARCOMA ANTIGEN NY-SAR-24/CYTOSKELETAL PROTEIN SOJO"/>
    <property type="match status" value="1"/>
</dbReference>
<reference evidence="5 6" key="1">
    <citation type="submission" date="2018-01" db="EMBL/GenBank/DDBJ databases">
        <title>Comparison of the Chinese Bamboo Partridge and Red Junglefowl genome sequences highlights the importance of demography in genome evolution.</title>
        <authorList>
            <person name="Tiley G.P."/>
            <person name="Kimball R.T."/>
            <person name="Braun E.L."/>
            <person name="Burleigh J.G."/>
        </authorList>
    </citation>
    <scope>NUCLEOTIDE SEQUENCE [LARGE SCALE GENOMIC DNA]</scope>
    <source>
        <strain evidence="5">RTK389</strain>
        <tissue evidence="5">Blood</tissue>
    </source>
</reference>
<comment type="caution">
    <text evidence="5">The sequence shown here is derived from an EMBL/GenBank/DDBJ whole genome shotgun (WGS) entry which is preliminary data.</text>
</comment>
<keyword evidence="2" id="KW-0963">Cytoplasm</keyword>
<keyword evidence="3 4" id="KW-0175">Coiled coil</keyword>
<protein>
    <submittedName>
        <fullName evidence="5">Uncharacterized protein</fullName>
    </submittedName>
</protein>
<evidence type="ECO:0000256" key="2">
    <source>
        <dbReference type="ARBA" id="ARBA00022490"/>
    </source>
</evidence>
<dbReference type="GO" id="GO:0005737">
    <property type="term" value="C:cytoplasm"/>
    <property type="evidence" value="ECO:0007669"/>
    <property type="project" value="UniProtKB-SubCell"/>
</dbReference>
<dbReference type="SUPFAM" id="SSF51735">
    <property type="entry name" value="NAD(P)-binding Rossmann-fold domains"/>
    <property type="match status" value="1"/>
</dbReference>
<evidence type="ECO:0000256" key="3">
    <source>
        <dbReference type="ARBA" id="ARBA00023054"/>
    </source>
</evidence>
<sequence>ITQLDMTVREHKGEMEQQIIQLECNLEKSELEVKECNKQIESLESKLQHSKEELHEKDFELLQRNQEINQLKKKMERQQQSLEALEKTVKNQENCIGDQYRETLDLGQQLKLEREQLQRTHSELQEARQMLAQSRREADKLACELEEVNCLSQEKESRANRLAEELGAAKAREAQLELQMQSEINKLFAEISSLKGACQIKKLAHERDQAKRQISTEHQKFGSYQLSEQLQQVKLELEEAQDNVTNLQQQLQVRDEMVRAASETLLVKAAAPLSNNFCLTHTIEKMARRNVLITGCSSGIGLALAVKMAKDEQERFKVYATMRNLAKKDPLEEAAGHNLGKTLEIKQLDVCDEQSIKTCVNSIPDRRIDVLGNADDKLMCRKVIGRCCLLFCAVSNAGMGLIGPIECQTINEMKTVMDTNFFGLVRLLKEILPDMKKRKSGHIVIISSVMGIQGKVVVLFSLEFSIQNLGHNS</sequence>
<proteinExistence type="predicted"/>
<name>A0A2P4T138_BAMTH</name>
<comment type="subcellular location">
    <subcellularLocation>
        <location evidence="1">Cytoplasm</location>
    </subcellularLocation>
</comment>
<evidence type="ECO:0000313" key="5">
    <source>
        <dbReference type="EMBL" id="POI30077.1"/>
    </source>
</evidence>
<dbReference type="EMBL" id="PPHD01013099">
    <property type="protein sequence ID" value="POI30077.1"/>
    <property type="molecule type" value="Genomic_DNA"/>
</dbReference>
<dbReference type="PANTHER" id="PTHR18875:SF8">
    <property type="entry name" value="COILED-COIL DOMAIN-CONTAINING PROTEIN 18"/>
    <property type="match status" value="1"/>
</dbReference>
<dbReference type="Proteomes" id="UP000237246">
    <property type="component" value="Unassembled WGS sequence"/>
</dbReference>
<dbReference type="AlphaFoldDB" id="A0A2P4T138"/>
<evidence type="ECO:0000256" key="4">
    <source>
        <dbReference type="SAM" id="Coils"/>
    </source>
</evidence>
<evidence type="ECO:0000313" key="6">
    <source>
        <dbReference type="Proteomes" id="UP000237246"/>
    </source>
</evidence>
<dbReference type="PRINTS" id="PR00081">
    <property type="entry name" value="GDHRDH"/>
</dbReference>
<feature type="non-terminal residue" evidence="5">
    <location>
        <position position="1"/>
    </location>
</feature>
<dbReference type="InterPro" id="IPR036291">
    <property type="entry name" value="NAD(P)-bd_dom_sf"/>
</dbReference>
<accession>A0A2P4T138</accession>
<dbReference type="OrthoDB" id="47007at2759"/>
<dbReference type="Pfam" id="PF00106">
    <property type="entry name" value="adh_short"/>
    <property type="match status" value="1"/>
</dbReference>
<dbReference type="Gene3D" id="3.40.50.720">
    <property type="entry name" value="NAD(P)-binding Rossmann-like Domain"/>
    <property type="match status" value="1"/>
</dbReference>
<dbReference type="InterPro" id="IPR002347">
    <property type="entry name" value="SDR_fam"/>
</dbReference>
<evidence type="ECO:0000256" key="1">
    <source>
        <dbReference type="ARBA" id="ARBA00004496"/>
    </source>
</evidence>
<feature type="coiled-coil region" evidence="4">
    <location>
        <begin position="12"/>
        <end position="257"/>
    </location>
</feature>
<gene>
    <name evidence="5" type="ORF">CIB84_006173</name>
</gene>
<organism evidence="5 6">
    <name type="scientific">Bambusicola thoracicus</name>
    <name type="common">Chinese bamboo-partridge</name>
    <name type="synonym">Perdix thoracica</name>
    <dbReference type="NCBI Taxonomy" id="9083"/>
    <lineage>
        <taxon>Eukaryota</taxon>
        <taxon>Metazoa</taxon>
        <taxon>Chordata</taxon>
        <taxon>Craniata</taxon>
        <taxon>Vertebrata</taxon>
        <taxon>Euteleostomi</taxon>
        <taxon>Archelosauria</taxon>
        <taxon>Archosauria</taxon>
        <taxon>Dinosauria</taxon>
        <taxon>Saurischia</taxon>
        <taxon>Theropoda</taxon>
        <taxon>Coelurosauria</taxon>
        <taxon>Aves</taxon>
        <taxon>Neognathae</taxon>
        <taxon>Galloanserae</taxon>
        <taxon>Galliformes</taxon>
        <taxon>Phasianidae</taxon>
        <taxon>Perdicinae</taxon>
        <taxon>Bambusicola</taxon>
    </lineage>
</organism>